<evidence type="ECO:0000313" key="2">
    <source>
        <dbReference type="EMBL" id="CEG42893.1"/>
    </source>
</evidence>
<dbReference type="AlphaFoldDB" id="A0A0P1AN41"/>
<dbReference type="Proteomes" id="UP000054928">
    <property type="component" value="Unassembled WGS sequence"/>
</dbReference>
<dbReference type="RefSeq" id="XP_036263246.1">
    <property type="nucleotide sequence ID" value="XM_036407552.1"/>
</dbReference>
<reference evidence="3" key="1">
    <citation type="submission" date="2014-09" db="EMBL/GenBank/DDBJ databases">
        <authorList>
            <person name="Sharma Rahul"/>
            <person name="Thines Marco"/>
        </authorList>
    </citation>
    <scope>NUCLEOTIDE SEQUENCE [LARGE SCALE GENOMIC DNA]</scope>
</reference>
<dbReference type="STRING" id="4781.A0A0P1AN41"/>
<dbReference type="Pfam" id="PF02026">
    <property type="entry name" value="RyR"/>
    <property type="match status" value="1"/>
</dbReference>
<protein>
    <submittedName>
        <fullName evidence="2">Ryanodine receptor Ryr</fullName>
    </submittedName>
</protein>
<dbReference type="Gene3D" id="6.20.350.10">
    <property type="match status" value="1"/>
</dbReference>
<dbReference type="EMBL" id="CCYD01000645">
    <property type="protein sequence ID" value="CEG42893.1"/>
    <property type="molecule type" value="Genomic_DNA"/>
</dbReference>
<sequence>MDTCISFNLQRIMFDYHIRSICSKNTFSDSRAIKRIQQVWRWGLRRNNDLVLNPDLNPYEALTEQDKQYNRDTSIAALKLLGMCLNLVVLDQSNDFKNVTFQVTSA</sequence>
<name>A0A0P1AN41_PLAHL</name>
<evidence type="ECO:0000259" key="1">
    <source>
        <dbReference type="Pfam" id="PF02026"/>
    </source>
</evidence>
<proteinExistence type="predicted"/>
<organism evidence="2 3">
    <name type="scientific">Plasmopara halstedii</name>
    <name type="common">Downy mildew of sunflower</name>
    <dbReference type="NCBI Taxonomy" id="4781"/>
    <lineage>
        <taxon>Eukaryota</taxon>
        <taxon>Sar</taxon>
        <taxon>Stramenopiles</taxon>
        <taxon>Oomycota</taxon>
        <taxon>Peronosporomycetes</taxon>
        <taxon>Peronosporales</taxon>
        <taxon>Peronosporaceae</taxon>
        <taxon>Plasmopara</taxon>
    </lineage>
</organism>
<dbReference type="GeneID" id="59052657"/>
<evidence type="ECO:0000313" key="3">
    <source>
        <dbReference type="Proteomes" id="UP000054928"/>
    </source>
</evidence>
<keyword evidence="3" id="KW-1185">Reference proteome</keyword>
<accession>A0A0P1AN41</accession>
<feature type="domain" description="Ryanodine receptor Ryr" evidence="1">
    <location>
        <begin position="32"/>
        <end position="81"/>
    </location>
</feature>
<dbReference type="InterPro" id="IPR003032">
    <property type="entry name" value="Ryanodine_rcpt"/>
</dbReference>
<keyword evidence="2" id="KW-0675">Receptor</keyword>